<dbReference type="Proteomes" id="UP000494330">
    <property type="component" value="Unassembled WGS sequence"/>
</dbReference>
<dbReference type="AlphaFoldDB" id="A0A6J5DLH9"/>
<evidence type="ECO:0000313" key="2">
    <source>
        <dbReference type="Proteomes" id="UP000494330"/>
    </source>
</evidence>
<sequence>MPAPTISLVRSFAISSCPPDLPRPGDLLLWRLRADWQLMTREQGHARLSSIELRRARTHPNRLSGRRYAIERSALRTILGIMTDRAPQTLPLVDLAAGRVGFAECDAFNTTSAAIAQAGIWIVIAITHGPVGLGILQHGAPGDPASRMQVRRESVEHACGHARQAAIDIQPVPHQSLFRAETPDGGNWNLLDVPMTGSMYAATVAAPRIERVHAIGWHGESDAWSA</sequence>
<accession>A0A6J5DLH9</accession>
<dbReference type="RefSeq" id="WP_031400552.1">
    <property type="nucleotide sequence ID" value="NZ_CABVQD010000003.1"/>
</dbReference>
<keyword evidence="2" id="KW-1185">Reference proteome</keyword>
<dbReference type="Gene3D" id="3.90.470.20">
    <property type="entry name" value="4'-phosphopantetheinyl transferase domain"/>
    <property type="match status" value="1"/>
</dbReference>
<gene>
    <name evidence="1" type="ORF">BPA30113_01322</name>
</gene>
<organism evidence="1 2">
    <name type="scientific">Burkholderia paludis</name>
    <dbReference type="NCBI Taxonomy" id="1506587"/>
    <lineage>
        <taxon>Bacteria</taxon>
        <taxon>Pseudomonadati</taxon>
        <taxon>Pseudomonadota</taxon>
        <taxon>Betaproteobacteria</taxon>
        <taxon>Burkholderiales</taxon>
        <taxon>Burkholderiaceae</taxon>
        <taxon>Burkholderia</taxon>
        <taxon>Burkholderia cepacia complex</taxon>
    </lineage>
</organism>
<proteinExistence type="predicted"/>
<dbReference type="InterPro" id="IPR037143">
    <property type="entry name" value="4-PPantetheinyl_Trfase_dom_sf"/>
</dbReference>
<reference evidence="1 2" key="1">
    <citation type="submission" date="2019-09" db="EMBL/GenBank/DDBJ databases">
        <authorList>
            <person name="Depoorter E."/>
        </authorList>
    </citation>
    <scope>NUCLEOTIDE SEQUENCE [LARGE SCALE GENOMIC DNA]</scope>
    <source>
        <strain evidence="1">LMG 30113</strain>
    </source>
</reference>
<dbReference type="EMBL" id="CABVQD010000003">
    <property type="protein sequence ID" value="VWB33671.1"/>
    <property type="molecule type" value="Genomic_DNA"/>
</dbReference>
<name>A0A6J5DLH9_9BURK</name>
<evidence type="ECO:0000313" key="1">
    <source>
        <dbReference type="EMBL" id="VWB33671.1"/>
    </source>
</evidence>
<dbReference type="GO" id="GO:0008897">
    <property type="term" value="F:holo-[acyl-carrier-protein] synthase activity"/>
    <property type="evidence" value="ECO:0007669"/>
    <property type="project" value="InterPro"/>
</dbReference>
<protein>
    <submittedName>
        <fullName evidence="1">Uncharacterized protein</fullName>
    </submittedName>
</protein>
<dbReference type="GO" id="GO:0000287">
    <property type="term" value="F:magnesium ion binding"/>
    <property type="evidence" value="ECO:0007669"/>
    <property type="project" value="InterPro"/>
</dbReference>